<proteinExistence type="predicted"/>
<name>A0A9Q1EPN2_SYNKA</name>
<evidence type="ECO:0000313" key="2">
    <source>
        <dbReference type="Proteomes" id="UP001152622"/>
    </source>
</evidence>
<evidence type="ECO:0000313" key="1">
    <source>
        <dbReference type="EMBL" id="KAJ8342622.1"/>
    </source>
</evidence>
<dbReference type="AlphaFoldDB" id="A0A9Q1EPN2"/>
<dbReference type="Proteomes" id="UP001152622">
    <property type="component" value="Chromosome 14"/>
</dbReference>
<comment type="caution">
    <text evidence="1">The sequence shown here is derived from an EMBL/GenBank/DDBJ whole genome shotgun (WGS) entry which is preliminary data.</text>
</comment>
<reference evidence="1" key="1">
    <citation type="journal article" date="2023" name="Science">
        <title>Genome structures resolve the early diversification of teleost fishes.</title>
        <authorList>
            <person name="Parey E."/>
            <person name="Louis A."/>
            <person name="Montfort J."/>
            <person name="Bouchez O."/>
            <person name="Roques C."/>
            <person name="Iampietro C."/>
            <person name="Lluch J."/>
            <person name="Castinel A."/>
            <person name="Donnadieu C."/>
            <person name="Desvignes T."/>
            <person name="Floi Bucao C."/>
            <person name="Jouanno E."/>
            <person name="Wen M."/>
            <person name="Mejri S."/>
            <person name="Dirks R."/>
            <person name="Jansen H."/>
            <person name="Henkel C."/>
            <person name="Chen W.J."/>
            <person name="Zahm M."/>
            <person name="Cabau C."/>
            <person name="Klopp C."/>
            <person name="Thompson A.W."/>
            <person name="Robinson-Rechavi M."/>
            <person name="Braasch I."/>
            <person name="Lecointre G."/>
            <person name="Bobe J."/>
            <person name="Postlethwait J.H."/>
            <person name="Berthelot C."/>
            <person name="Roest Crollius H."/>
            <person name="Guiguen Y."/>
        </authorList>
    </citation>
    <scope>NUCLEOTIDE SEQUENCE</scope>
    <source>
        <strain evidence="1">WJC10195</strain>
    </source>
</reference>
<dbReference type="EMBL" id="JAINUF010000014">
    <property type="protein sequence ID" value="KAJ8342622.1"/>
    <property type="molecule type" value="Genomic_DNA"/>
</dbReference>
<protein>
    <submittedName>
        <fullName evidence="1">Uncharacterized protein</fullName>
    </submittedName>
</protein>
<keyword evidence="2" id="KW-1185">Reference proteome</keyword>
<accession>A0A9Q1EPN2</accession>
<sequence length="77" mass="8645">MHGGLDLSYARALETSGSLLFDPALRWERVADGEYRAVSLLFRKMKSWSQSVSRRVTERCVVGTTWLICLVAADTPL</sequence>
<gene>
    <name evidence="1" type="ORF">SKAU_G00325500</name>
</gene>
<organism evidence="1 2">
    <name type="scientific">Synaphobranchus kaupii</name>
    <name type="common">Kaup's arrowtooth eel</name>
    <dbReference type="NCBI Taxonomy" id="118154"/>
    <lineage>
        <taxon>Eukaryota</taxon>
        <taxon>Metazoa</taxon>
        <taxon>Chordata</taxon>
        <taxon>Craniata</taxon>
        <taxon>Vertebrata</taxon>
        <taxon>Euteleostomi</taxon>
        <taxon>Actinopterygii</taxon>
        <taxon>Neopterygii</taxon>
        <taxon>Teleostei</taxon>
        <taxon>Anguilliformes</taxon>
        <taxon>Synaphobranchidae</taxon>
        <taxon>Synaphobranchus</taxon>
    </lineage>
</organism>